<dbReference type="EMBL" id="FR824405">
    <property type="protein sequence ID" value="CCA26249.1"/>
    <property type="molecule type" value="Genomic_DNA"/>
</dbReference>
<dbReference type="HOGENOM" id="CLU_1484574_0_0_1"/>
<reference evidence="1" key="2">
    <citation type="submission" date="2011-02" db="EMBL/GenBank/DDBJ databases">
        <authorList>
            <person name="MacLean D."/>
        </authorList>
    </citation>
    <scope>NUCLEOTIDE SEQUENCE</scope>
</reference>
<sequence>MWLALVLNWESSITQTCQIFTPMSRRFCMTHGSLNKCFGRNTFFSFLGAVQVSSMTLLNPILTVIGIVHHLLQNHADTAVRKIIMKSASSESNLLLMSKLAQFDVLHGACRHQKHGHEIDLPFAQRLASFWSNCSDFVVHWWSLIRKVNEIKFIFDPIRFGGPFSIQILHILTVGLLHARAY</sequence>
<organism evidence="1">
    <name type="scientific">Albugo laibachii Nc14</name>
    <dbReference type="NCBI Taxonomy" id="890382"/>
    <lineage>
        <taxon>Eukaryota</taxon>
        <taxon>Sar</taxon>
        <taxon>Stramenopiles</taxon>
        <taxon>Oomycota</taxon>
        <taxon>Peronosporomycetes</taxon>
        <taxon>Albuginales</taxon>
        <taxon>Albuginaceae</taxon>
        <taxon>Albugo</taxon>
    </lineage>
</organism>
<proteinExistence type="predicted"/>
<dbReference type="AlphaFoldDB" id="F0WXQ3"/>
<gene>
    <name evidence="1" type="primary">AlNc14C360G10989</name>
    <name evidence="1" type="ORF">ALNC14_123930</name>
</gene>
<protein>
    <submittedName>
        <fullName evidence="1">AlNc14C360G10989 protein</fullName>
    </submittedName>
</protein>
<reference evidence="1" key="1">
    <citation type="journal article" date="2011" name="PLoS Biol.">
        <title>Gene gain and loss during evolution of obligate parasitism in the white rust pathogen of Arabidopsis thaliana.</title>
        <authorList>
            <person name="Kemen E."/>
            <person name="Gardiner A."/>
            <person name="Schultz-Larsen T."/>
            <person name="Kemen A.C."/>
            <person name="Balmuth A.L."/>
            <person name="Robert-Seilaniantz A."/>
            <person name="Bailey K."/>
            <person name="Holub E."/>
            <person name="Studholme D.J."/>
            <person name="Maclean D."/>
            <person name="Jones J.D."/>
        </authorList>
    </citation>
    <scope>NUCLEOTIDE SEQUENCE</scope>
</reference>
<accession>F0WXQ3</accession>
<evidence type="ECO:0000313" key="1">
    <source>
        <dbReference type="EMBL" id="CCA26249.1"/>
    </source>
</evidence>
<name>F0WXQ3_9STRA</name>